<accession>A0A7D4PNC4</accession>
<gene>
    <name evidence="2" type="ORF">HQM25_13015</name>
</gene>
<reference evidence="2 3" key="1">
    <citation type="submission" date="2020-05" db="EMBL/GenBank/DDBJ databases">
        <title>Strain PA2F3 complete genome.</title>
        <authorList>
            <person name="Kim Y.-S."/>
            <person name="Kim S.-J."/>
            <person name="Jung H.-k."/>
            <person name="Kim S.-E."/>
            <person name="Kim K.-H."/>
        </authorList>
    </citation>
    <scope>NUCLEOTIDE SEQUENCE [LARGE SCALE GENOMIC DNA]</scope>
    <source>
        <strain evidence="2 3">PA2F3</strain>
    </source>
</reference>
<dbReference type="AlphaFoldDB" id="A0A7D4PNC4"/>
<feature type="region of interest" description="Disordered" evidence="1">
    <location>
        <begin position="1"/>
        <end position="101"/>
    </location>
</feature>
<feature type="compositionally biased region" description="Acidic residues" evidence="1">
    <location>
        <begin position="70"/>
        <end position="81"/>
    </location>
</feature>
<proteinExistence type="predicted"/>
<dbReference type="RefSeq" id="WP_172990626.1">
    <property type="nucleotide sequence ID" value="NZ_CP054038.1"/>
</dbReference>
<evidence type="ECO:0000313" key="2">
    <source>
        <dbReference type="EMBL" id="QKJ20190.1"/>
    </source>
</evidence>
<evidence type="ECO:0000313" key="3">
    <source>
        <dbReference type="Proteomes" id="UP000502498"/>
    </source>
</evidence>
<protein>
    <submittedName>
        <fullName evidence="2">Uncharacterized protein</fullName>
    </submittedName>
</protein>
<organism evidence="2 3">
    <name type="scientific">Microbacterium hominis</name>
    <dbReference type="NCBI Taxonomy" id="162426"/>
    <lineage>
        <taxon>Bacteria</taxon>
        <taxon>Bacillati</taxon>
        <taxon>Actinomycetota</taxon>
        <taxon>Actinomycetes</taxon>
        <taxon>Micrococcales</taxon>
        <taxon>Microbacteriaceae</taxon>
        <taxon>Microbacterium</taxon>
    </lineage>
</organism>
<sequence length="101" mass="10207">MTDNTQNEGREADQPTTDELEEPSIEKEPGDEPKGDTDSEPEHSHQAVGIGVIPSGDPADSSGAAAGDASGDDSGDTEQDDPPSPAMSDEVGRAAADASDA</sequence>
<dbReference type="EMBL" id="CP054038">
    <property type="protein sequence ID" value="QKJ20190.1"/>
    <property type="molecule type" value="Genomic_DNA"/>
</dbReference>
<dbReference type="Proteomes" id="UP000502498">
    <property type="component" value="Chromosome"/>
</dbReference>
<feature type="compositionally biased region" description="Low complexity" evidence="1">
    <location>
        <begin position="54"/>
        <end position="69"/>
    </location>
</feature>
<evidence type="ECO:0000256" key="1">
    <source>
        <dbReference type="SAM" id="MobiDB-lite"/>
    </source>
</evidence>
<feature type="compositionally biased region" description="Basic and acidic residues" evidence="1">
    <location>
        <begin position="24"/>
        <end position="45"/>
    </location>
</feature>
<name>A0A7D4PNC4_9MICO</name>